<name>A0A7W9WZK2_9BURK</name>
<proteinExistence type="predicted"/>
<accession>A0A7W9WZK2</accession>
<comment type="caution">
    <text evidence="3">The sequence shown here is derived from an EMBL/GenBank/DDBJ whole genome shotgun (WGS) entry which is preliminary data.</text>
</comment>
<evidence type="ECO:0000313" key="3">
    <source>
        <dbReference type="EMBL" id="MBB6133732.1"/>
    </source>
</evidence>
<gene>
    <name evidence="3" type="ORF">HD842_001843</name>
</gene>
<dbReference type="Pfam" id="PF13296">
    <property type="entry name" value="T6SS_Vgr"/>
    <property type="match status" value="1"/>
</dbReference>
<dbReference type="RefSeq" id="WP_183553363.1">
    <property type="nucleotide sequence ID" value="NZ_JACHBX010000001.1"/>
</dbReference>
<dbReference type="EMBL" id="JACHBX010000001">
    <property type="protein sequence ID" value="MBB6133732.1"/>
    <property type="molecule type" value="Genomic_DNA"/>
</dbReference>
<reference evidence="3 4" key="1">
    <citation type="submission" date="2020-08" db="EMBL/GenBank/DDBJ databases">
        <title>The Agave Microbiome: Exploring the role of microbial communities in plant adaptations to desert environments.</title>
        <authorList>
            <person name="Partida-Martinez L.P."/>
        </authorList>
    </citation>
    <scope>NUCLEOTIDE SEQUENCE [LARGE SCALE GENOMIC DNA]</scope>
    <source>
        <strain evidence="3 4">AT3.2</strain>
    </source>
</reference>
<keyword evidence="4" id="KW-1185">Reference proteome</keyword>
<protein>
    <recommendedName>
        <fullName evidence="2">Putative type VI secretion system Rhs element associated Vgr domain-containing protein</fullName>
    </recommendedName>
</protein>
<dbReference type="Proteomes" id="UP000540787">
    <property type="component" value="Unassembled WGS sequence"/>
</dbReference>
<feature type="region of interest" description="Disordered" evidence="1">
    <location>
        <begin position="197"/>
        <end position="237"/>
    </location>
</feature>
<sequence length="284" mass="30432">MGFDNSLDQIENERTLTTWLRAMDCRRHGQKSKIIKIARNKRIRGRGGLHCMRSQFTRQLGWRHQSAFACTAAAIARRCSSAAWWGIDSKEIGGSGYNHLVFDNTDCHGRIQLNSSYAASGLNLGHLIHRADTLRACLCGLGAALRIDGYGTVHAAIGLWVTSDKTTHSVDVPEPAGDNVTGIALLKRAVKLGDTASSAAPTQQTVASPASGCEESEHQQARRQGSAVAGNPDGRLEYGQRRNVDAARSEVLLKPVALDAGKLPNSRSAIIAIAAQPCSVATVL</sequence>
<dbReference type="InterPro" id="IPR028244">
    <property type="entry name" value="T6SS_Rhs_Vgr_dom"/>
</dbReference>
<organism evidence="3 4">
    <name type="scientific">Massilia aurea</name>
    <dbReference type="NCBI Taxonomy" id="373040"/>
    <lineage>
        <taxon>Bacteria</taxon>
        <taxon>Pseudomonadati</taxon>
        <taxon>Pseudomonadota</taxon>
        <taxon>Betaproteobacteria</taxon>
        <taxon>Burkholderiales</taxon>
        <taxon>Oxalobacteraceae</taxon>
        <taxon>Telluria group</taxon>
        <taxon>Massilia</taxon>
    </lineage>
</organism>
<evidence type="ECO:0000313" key="4">
    <source>
        <dbReference type="Proteomes" id="UP000540787"/>
    </source>
</evidence>
<evidence type="ECO:0000259" key="2">
    <source>
        <dbReference type="Pfam" id="PF13296"/>
    </source>
</evidence>
<feature type="compositionally biased region" description="Polar residues" evidence="1">
    <location>
        <begin position="197"/>
        <end position="208"/>
    </location>
</feature>
<dbReference type="AlphaFoldDB" id="A0A7W9WZK2"/>
<evidence type="ECO:0000256" key="1">
    <source>
        <dbReference type="SAM" id="MobiDB-lite"/>
    </source>
</evidence>
<feature type="domain" description="Putative type VI secretion system Rhs element associated Vgr" evidence="2">
    <location>
        <begin position="90"/>
        <end position="198"/>
    </location>
</feature>